<dbReference type="PANTHER" id="PTHR13779:SF7">
    <property type="entry name" value="ATPASE WRNIP1"/>
    <property type="match status" value="1"/>
</dbReference>
<dbReference type="InterPro" id="IPR021886">
    <property type="entry name" value="MgsA_C"/>
</dbReference>
<dbReference type="GO" id="GO:0017116">
    <property type="term" value="F:single-stranded DNA helicase activity"/>
    <property type="evidence" value="ECO:0007669"/>
    <property type="project" value="TreeGrafter"/>
</dbReference>
<dbReference type="Gene3D" id="1.20.272.10">
    <property type="match status" value="1"/>
</dbReference>
<gene>
    <name evidence="5" type="ORF">H9701_08125</name>
</gene>
<sequence length="424" mass="46739">MAYRPLADEIRPTSLDQVVGQRHILGPDGLLRRIIESGNIPNLVFYGPSGTGKTTVANLIAARTNRTLRRINATTGSLSDVKEVLAEVGTMMAPNGILLYLDEIQYFNKKQQQSLLEVIEKGDVTLIASTTENPYFYVYNAVLSRSSVFEFKPVEAADVLPAIDRGLERMAERLGAEYACEDGVREALASACGGDVRKALNAVELLMNSARREEGRLFLTLSDAQAAAQKSAMRYDREGDDHYDIASALMKSLRGSDPDAAVHYLARLLEAGDLITAIRRLLCSASEDIGLAYPMAVPIVKACVDSALQLGLPEAQLPLSEAAILLATWPKSNSACMAIGAAMADVRAGRTGAIPRELQNVHADSAGMEREQGYRYPHDFPRHWVRQQYLPTELLGRRYYQYGDNKTEQAARRYWEEIKGPDEN</sequence>
<reference evidence="5" key="2">
    <citation type="submission" date="2021-04" db="EMBL/GenBank/DDBJ databases">
        <authorList>
            <person name="Gilroy R."/>
        </authorList>
    </citation>
    <scope>NUCLEOTIDE SEQUENCE</scope>
    <source>
        <strain evidence="5">CHK186-1790</strain>
    </source>
</reference>
<evidence type="ECO:0000313" key="6">
    <source>
        <dbReference type="Proteomes" id="UP000823882"/>
    </source>
</evidence>
<dbReference type="PANTHER" id="PTHR13779">
    <property type="entry name" value="WERNER HELICASE-INTERACTING PROTEIN 1 FAMILY MEMBER"/>
    <property type="match status" value="1"/>
</dbReference>
<dbReference type="SMART" id="SM00382">
    <property type="entry name" value="AAA"/>
    <property type="match status" value="1"/>
</dbReference>
<dbReference type="GO" id="GO:0005524">
    <property type="term" value="F:ATP binding"/>
    <property type="evidence" value="ECO:0007669"/>
    <property type="project" value="UniProtKB-KW"/>
</dbReference>
<evidence type="ECO:0000259" key="4">
    <source>
        <dbReference type="SMART" id="SM00382"/>
    </source>
</evidence>
<protein>
    <submittedName>
        <fullName evidence="5">Replication-associated recombination protein A</fullName>
    </submittedName>
</protein>
<dbReference type="GO" id="GO:0006261">
    <property type="term" value="P:DNA-templated DNA replication"/>
    <property type="evidence" value="ECO:0007669"/>
    <property type="project" value="TreeGrafter"/>
</dbReference>
<dbReference type="InterPro" id="IPR051314">
    <property type="entry name" value="AAA_ATPase_RarA/MGS1/WRNIP1"/>
</dbReference>
<dbReference type="SUPFAM" id="SSF52540">
    <property type="entry name" value="P-loop containing nucleoside triphosphate hydrolases"/>
    <property type="match status" value="1"/>
</dbReference>
<dbReference type="GO" id="GO:0003677">
    <property type="term" value="F:DNA binding"/>
    <property type="evidence" value="ECO:0007669"/>
    <property type="project" value="InterPro"/>
</dbReference>
<dbReference type="CDD" id="cd18139">
    <property type="entry name" value="HLD_clamp_RarA"/>
    <property type="match status" value="1"/>
</dbReference>
<reference evidence="5" key="1">
    <citation type="journal article" date="2021" name="PeerJ">
        <title>Extensive microbial diversity within the chicken gut microbiome revealed by metagenomics and culture.</title>
        <authorList>
            <person name="Gilroy R."/>
            <person name="Ravi A."/>
            <person name="Getino M."/>
            <person name="Pursley I."/>
            <person name="Horton D.L."/>
            <person name="Alikhan N.F."/>
            <person name="Baker D."/>
            <person name="Gharbi K."/>
            <person name="Hall N."/>
            <person name="Watson M."/>
            <person name="Adriaenssens E.M."/>
            <person name="Foster-Nyarko E."/>
            <person name="Jarju S."/>
            <person name="Secka A."/>
            <person name="Antonio M."/>
            <person name="Oren A."/>
            <person name="Chaudhuri R.R."/>
            <person name="La Ragione R."/>
            <person name="Hildebrand F."/>
            <person name="Pallen M.J."/>
        </authorList>
    </citation>
    <scope>NUCLEOTIDE SEQUENCE</scope>
    <source>
        <strain evidence="5">CHK186-1790</strain>
    </source>
</reference>
<feature type="domain" description="AAA+ ATPase" evidence="4">
    <location>
        <begin position="39"/>
        <end position="155"/>
    </location>
</feature>
<keyword evidence="3" id="KW-0067">ATP-binding</keyword>
<dbReference type="GO" id="GO:0008047">
    <property type="term" value="F:enzyme activator activity"/>
    <property type="evidence" value="ECO:0007669"/>
    <property type="project" value="TreeGrafter"/>
</dbReference>
<accession>A0A9D2T0X1</accession>
<dbReference type="GO" id="GO:0016887">
    <property type="term" value="F:ATP hydrolysis activity"/>
    <property type="evidence" value="ECO:0007669"/>
    <property type="project" value="InterPro"/>
</dbReference>
<dbReference type="SUPFAM" id="SSF48019">
    <property type="entry name" value="post-AAA+ oligomerization domain-like"/>
    <property type="match status" value="1"/>
</dbReference>
<dbReference type="Pfam" id="PF12002">
    <property type="entry name" value="MgsA_C"/>
    <property type="match status" value="1"/>
</dbReference>
<dbReference type="Proteomes" id="UP000823882">
    <property type="component" value="Unassembled WGS sequence"/>
</dbReference>
<dbReference type="AlphaFoldDB" id="A0A9D2T0X1"/>
<dbReference type="InterPro" id="IPR003593">
    <property type="entry name" value="AAA+_ATPase"/>
</dbReference>
<dbReference type="Pfam" id="PF00004">
    <property type="entry name" value="AAA"/>
    <property type="match status" value="1"/>
</dbReference>
<dbReference type="InterPro" id="IPR003959">
    <property type="entry name" value="ATPase_AAA_core"/>
</dbReference>
<dbReference type="Gene3D" id="3.40.50.300">
    <property type="entry name" value="P-loop containing nucleotide triphosphate hydrolases"/>
    <property type="match status" value="1"/>
</dbReference>
<evidence type="ECO:0000256" key="1">
    <source>
        <dbReference type="ARBA" id="ARBA00008959"/>
    </source>
</evidence>
<proteinExistence type="inferred from homology"/>
<dbReference type="EMBL" id="DWWJ01000147">
    <property type="protein sequence ID" value="HJC41504.1"/>
    <property type="molecule type" value="Genomic_DNA"/>
</dbReference>
<dbReference type="InterPro" id="IPR027417">
    <property type="entry name" value="P-loop_NTPase"/>
</dbReference>
<dbReference type="InterPro" id="IPR008921">
    <property type="entry name" value="DNA_pol3_clamp-load_cplx_C"/>
</dbReference>
<dbReference type="CDD" id="cd00009">
    <property type="entry name" value="AAA"/>
    <property type="match status" value="1"/>
</dbReference>
<evidence type="ECO:0000313" key="5">
    <source>
        <dbReference type="EMBL" id="HJC41504.1"/>
    </source>
</evidence>
<dbReference type="Gene3D" id="1.10.3710.10">
    <property type="entry name" value="DNA polymerase III clamp loader subunits, C-terminal domain"/>
    <property type="match status" value="1"/>
</dbReference>
<dbReference type="GO" id="GO:0000731">
    <property type="term" value="P:DNA synthesis involved in DNA repair"/>
    <property type="evidence" value="ECO:0007669"/>
    <property type="project" value="TreeGrafter"/>
</dbReference>
<evidence type="ECO:0000256" key="3">
    <source>
        <dbReference type="ARBA" id="ARBA00022840"/>
    </source>
</evidence>
<name>A0A9D2T0X1_9FIRM</name>
<dbReference type="Pfam" id="PF16193">
    <property type="entry name" value="AAA_assoc_2"/>
    <property type="match status" value="1"/>
</dbReference>
<comment type="caution">
    <text evidence="5">The sequence shown here is derived from an EMBL/GenBank/DDBJ whole genome shotgun (WGS) entry which is preliminary data.</text>
</comment>
<comment type="similarity">
    <text evidence="1">Belongs to the AAA ATPase family. RarA/MGS1/WRNIP1 subfamily.</text>
</comment>
<keyword evidence="2" id="KW-0547">Nucleotide-binding</keyword>
<organism evidence="5 6">
    <name type="scientific">Candidatus Intestinimonas pullistercoris</name>
    <dbReference type="NCBI Taxonomy" id="2838623"/>
    <lineage>
        <taxon>Bacteria</taxon>
        <taxon>Bacillati</taxon>
        <taxon>Bacillota</taxon>
        <taxon>Clostridia</taxon>
        <taxon>Eubacteriales</taxon>
        <taxon>Intestinimonas</taxon>
    </lineage>
</organism>
<dbReference type="Gene3D" id="1.10.8.60">
    <property type="match status" value="1"/>
</dbReference>
<dbReference type="InterPro" id="IPR032423">
    <property type="entry name" value="AAA_assoc_2"/>
</dbReference>
<evidence type="ECO:0000256" key="2">
    <source>
        <dbReference type="ARBA" id="ARBA00022741"/>
    </source>
</evidence>